<dbReference type="AlphaFoldDB" id="A0A1G6YKR9"/>
<evidence type="ECO:0000313" key="1">
    <source>
        <dbReference type="EMBL" id="SDD90902.1"/>
    </source>
</evidence>
<dbReference type="InterPro" id="IPR036513">
    <property type="entry name" value="STAS_dom_sf"/>
</dbReference>
<gene>
    <name evidence="1" type="ORF">SAMN05421872_11283</name>
</gene>
<dbReference type="InterPro" id="IPR002645">
    <property type="entry name" value="STAS_dom"/>
</dbReference>
<dbReference type="CDD" id="cd07043">
    <property type="entry name" value="STAS_anti-anti-sigma_factors"/>
    <property type="match status" value="1"/>
</dbReference>
<dbReference type="STRING" id="1045774.SAMN05421872_11283"/>
<dbReference type="Gene3D" id="3.30.750.24">
    <property type="entry name" value="STAS domain"/>
    <property type="match status" value="1"/>
</dbReference>
<evidence type="ECO:0000313" key="2">
    <source>
        <dbReference type="Proteomes" id="UP000199034"/>
    </source>
</evidence>
<dbReference type="RefSeq" id="WP_170867172.1">
    <property type="nucleotide sequence ID" value="NZ_FMZM01000012.1"/>
</dbReference>
<dbReference type="Pfam" id="PF01740">
    <property type="entry name" value="STAS"/>
    <property type="match status" value="1"/>
</dbReference>
<reference evidence="1 2" key="1">
    <citation type="submission" date="2016-10" db="EMBL/GenBank/DDBJ databases">
        <authorList>
            <person name="de Groot N.N."/>
        </authorList>
    </citation>
    <scope>NUCLEOTIDE SEQUENCE [LARGE SCALE GENOMIC DNA]</scope>
    <source>
        <strain evidence="1 2">CGMCC 4.6858</strain>
    </source>
</reference>
<keyword evidence="2" id="KW-1185">Reference proteome</keyword>
<dbReference type="PROSITE" id="PS50801">
    <property type="entry name" value="STAS"/>
    <property type="match status" value="1"/>
</dbReference>
<organism evidence="1 2">
    <name type="scientific">Nocardioides lianchengensis</name>
    <dbReference type="NCBI Taxonomy" id="1045774"/>
    <lineage>
        <taxon>Bacteria</taxon>
        <taxon>Bacillati</taxon>
        <taxon>Actinomycetota</taxon>
        <taxon>Actinomycetes</taxon>
        <taxon>Propionibacteriales</taxon>
        <taxon>Nocardioidaceae</taxon>
        <taxon>Nocardioides</taxon>
    </lineage>
</organism>
<proteinExistence type="predicted"/>
<sequence>MLLVQSPDVPPVAHFSLSGDLDVFGALALRRSLNRAAHLTCTDLRVDLSGVEFVDASALGVMARTWHDLESEPGTTVSLVRTNRQVRELRAATGLGGRLPDVARSALPQHA</sequence>
<name>A0A1G6YKR9_9ACTN</name>
<protein>
    <submittedName>
        <fullName evidence="1">Anti-anti-sigma factor</fullName>
    </submittedName>
</protein>
<dbReference type="SUPFAM" id="SSF52091">
    <property type="entry name" value="SpoIIaa-like"/>
    <property type="match status" value="1"/>
</dbReference>
<accession>A0A1G6YKR9</accession>
<dbReference type="Proteomes" id="UP000199034">
    <property type="component" value="Unassembled WGS sequence"/>
</dbReference>
<dbReference type="EMBL" id="FMZM01000012">
    <property type="protein sequence ID" value="SDD90902.1"/>
    <property type="molecule type" value="Genomic_DNA"/>
</dbReference>